<gene>
    <name evidence="1" type="ORF">NEIFLAOT_00595</name>
</gene>
<sequence length="66" mass="8073">MSSFAACAAEEKRREEKRREGFCWLYAYQFQIVKIKLLKTLLTSAEHFIRFVWLKYDFLLKNVFIF</sequence>
<organism evidence="1 2">
    <name type="scientific">Neisseria flavescens NRL30031/H210</name>
    <dbReference type="NCBI Taxonomy" id="546264"/>
    <lineage>
        <taxon>Bacteria</taxon>
        <taxon>Pseudomonadati</taxon>
        <taxon>Pseudomonadota</taxon>
        <taxon>Betaproteobacteria</taxon>
        <taxon>Neisseriales</taxon>
        <taxon>Neisseriaceae</taxon>
        <taxon>Neisseria</taxon>
    </lineage>
</organism>
<proteinExistence type="predicted"/>
<evidence type="ECO:0000313" key="1">
    <source>
        <dbReference type="EMBL" id="EEG34212.1"/>
    </source>
</evidence>
<dbReference type="Proteomes" id="UP000004457">
    <property type="component" value="Unassembled WGS sequence"/>
</dbReference>
<evidence type="ECO:0000313" key="2">
    <source>
        <dbReference type="Proteomes" id="UP000004457"/>
    </source>
</evidence>
<name>C0EKZ2_NEIFL</name>
<dbReference type="EMBL" id="ACEN01000016">
    <property type="protein sequence ID" value="EEG34212.1"/>
    <property type="molecule type" value="Genomic_DNA"/>
</dbReference>
<reference evidence="1 2" key="1">
    <citation type="submission" date="2009-01" db="EMBL/GenBank/DDBJ databases">
        <authorList>
            <person name="Fulton L."/>
            <person name="Clifton S."/>
            <person name="Chinwalla A.T."/>
            <person name="Mitreva M."/>
            <person name="Sodergren E."/>
            <person name="Weinstock G."/>
            <person name="Clifton S."/>
            <person name="Dooling D.J."/>
            <person name="Fulton B."/>
            <person name="Minx P."/>
            <person name="Pepin K.H."/>
            <person name="Johnson M."/>
            <person name="Bhonagiri V."/>
            <person name="Nash W.E."/>
            <person name="Mardis E.R."/>
            <person name="Wilson R.K."/>
        </authorList>
    </citation>
    <scope>NUCLEOTIDE SEQUENCE [LARGE SCALE GENOMIC DNA]</scope>
    <source>
        <strain evidence="1 2">NRL30031/H210</strain>
    </source>
</reference>
<keyword evidence="2" id="KW-1185">Reference proteome</keyword>
<protein>
    <submittedName>
        <fullName evidence="1">Uncharacterized protein</fullName>
    </submittedName>
</protein>
<comment type="caution">
    <text evidence="1">The sequence shown here is derived from an EMBL/GenBank/DDBJ whole genome shotgun (WGS) entry which is preliminary data.</text>
</comment>
<accession>C0EKZ2</accession>
<dbReference type="AlphaFoldDB" id="C0EKZ2"/>